<feature type="compositionally biased region" description="Polar residues" evidence="4">
    <location>
        <begin position="10"/>
        <end position="24"/>
    </location>
</feature>
<evidence type="ECO:0000313" key="6">
    <source>
        <dbReference type="Proteomes" id="UP000215914"/>
    </source>
</evidence>
<evidence type="ECO:0000256" key="4">
    <source>
        <dbReference type="SAM" id="MobiDB-lite"/>
    </source>
</evidence>
<dbReference type="AlphaFoldDB" id="A0A9K3EI72"/>
<comment type="caution">
    <text evidence="5">The sequence shown here is derived from an EMBL/GenBank/DDBJ whole genome shotgun (WGS) entry which is preliminary data.</text>
</comment>
<dbReference type="GO" id="GO:0005739">
    <property type="term" value="C:mitochondrion"/>
    <property type="evidence" value="ECO:0007669"/>
    <property type="project" value="UniProtKB-SubCell"/>
</dbReference>
<feature type="compositionally biased region" description="Pro residues" evidence="4">
    <location>
        <begin position="71"/>
        <end position="83"/>
    </location>
</feature>
<reference evidence="5" key="2">
    <citation type="submission" date="2020-06" db="EMBL/GenBank/DDBJ databases">
        <title>Helianthus annuus Genome sequencing and assembly Release 2.</title>
        <authorList>
            <person name="Gouzy J."/>
            <person name="Langlade N."/>
            <person name="Munos S."/>
        </authorList>
    </citation>
    <scope>NUCLEOTIDE SEQUENCE</scope>
    <source>
        <tissue evidence="5">Leaves</tissue>
    </source>
</reference>
<dbReference type="InterPro" id="IPR051975">
    <property type="entry name" value="mtLSU_mL45"/>
</dbReference>
<feature type="region of interest" description="Disordered" evidence="4">
    <location>
        <begin position="1"/>
        <end position="87"/>
    </location>
</feature>
<keyword evidence="2" id="KW-0809">Transit peptide</keyword>
<gene>
    <name evidence="5" type="ORF">HanXRQr2_Chr13g0580991</name>
</gene>
<accession>A0A9K3EI72</accession>
<comment type="subcellular location">
    <subcellularLocation>
        <location evidence="1">Mitochondrion</location>
    </subcellularLocation>
</comment>
<dbReference type="PANTHER" id="PTHR28554">
    <property type="entry name" value="39S RIBOSOMAL PROTEIN L45, MITOCHONDRIAL"/>
    <property type="match status" value="1"/>
</dbReference>
<protein>
    <submittedName>
        <fullName evidence="5">Uncharacterized protein</fullName>
    </submittedName>
</protein>
<dbReference type="Proteomes" id="UP000215914">
    <property type="component" value="Unassembled WGS sequence"/>
</dbReference>
<name>A0A9K3EI72_HELAN</name>
<evidence type="ECO:0000256" key="2">
    <source>
        <dbReference type="ARBA" id="ARBA00022946"/>
    </source>
</evidence>
<dbReference type="PANTHER" id="PTHR28554:SF1">
    <property type="entry name" value="LARGE RIBOSOMAL SUBUNIT PROTEIN ML45"/>
    <property type="match status" value="1"/>
</dbReference>
<organism evidence="5 6">
    <name type="scientific">Helianthus annuus</name>
    <name type="common">Common sunflower</name>
    <dbReference type="NCBI Taxonomy" id="4232"/>
    <lineage>
        <taxon>Eukaryota</taxon>
        <taxon>Viridiplantae</taxon>
        <taxon>Streptophyta</taxon>
        <taxon>Embryophyta</taxon>
        <taxon>Tracheophyta</taxon>
        <taxon>Spermatophyta</taxon>
        <taxon>Magnoliopsida</taxon>
        <taxon>eudicotyledons</taxon>
        <taxon>Gunneridae</taxon>
        <taxon>Pentapetalae</taxon>
        <taxon>asterids</taxon>
        <taxon>campanulids</taxon>
        <taxon>Asterales</taxon>
        <taxon>Asteraceae</taxon>
        <taxon>Asteroideae</taxon>
        <taxon>Heliantheae alliance</taxon>
        <taxon>Heliantheae</taxon>
        <taxon>Helianthus</taxon>
    </lineage>
</organism>
<proteinExistence type="predicted"/>
<evidence type="ECO:0000313" key="5">
    <source>
        <dbReference type="EMBL" id="KAF5772759.1"/>
    </source>
</evidence>
<keyword evidence="6" id="KW-1185">Reference proteome</keyword>
<dbReference type="EMBL" id="MNCJ02000328">
    <property type="protein sequence ID" value="KAF5772759.1"/>
    <property type="molecule type" value="Genomic_DNA"/>
</dbReference>
<sequence>MNLRADHYSSPISFPSKQDHSLSPINHFPPNKTLSLSPISLPPATIRRPASPTTIRPPPHLQPSSMSDPTSQPPLRRPTPLQPPATRHRPSLFVYNLTYSVFELKNAYAIAQLRKFGYSKTKFYMEDVNLYKVALKSVIKLRESRRSNAYSELIEPVTKIRTLRARMIGVAKDDLSKVFIWLTLEFLSKQCLQLSFPNCCCT</sequence>
<evidence type="ECO:0000256" key="1">
    <source>
        <dbReference type="ARBA" id="ARBA00004173"/>
    </source>
</evidence>
<keyword evidence="3" id="KW-0496">Mitochondrion</keyword>
<dbReference type="Gramene" id="mRNA:HanXRQr2_Chr13g0580991">
    <property type="protein sequence ID" value="mRNA:HanXRQr2_Chr13g0580991"/>
    <property type="gene ID" value="HanXRQr2_Chr13g0580991"/>
</dbReference>
<evidence type="ECO:0000256" key="3">
    <source>
        <dbReference type="ARBA" id="ARBA00023128"/>
    </source>
</evidence>
<reference evidence="5" key="1">
    <citation type="journal article" date="2017" name="Nature">
        <title>The sunflower genome provides insights into oil metabolism, flowering and Asterid evolution.</title>
        <authorList>
            <person name="Badouin H."/>
            <person name="Gouzy J."/>
            <person name="Grassa C.J."/>
            <person name="Murat F."/>
            <person name="Staton S.E."/>
            <person name="Cottret L."/>
            <person name="Lelandais-Briere C."/>
            <person name="Owens G.L."/>
            <person name="Carrere S."/>
            <person name="Mayjonade B."/>
            <person name="Legrand L."/>
            <person name="Gill N."/>
            <person name="Kane N.C."/>
            <person name="Bowers J.E."/>
            <person name="Hubner S."/>
            <person name="Bellec A."/>
            <person name="Berard A."/>
            <person name="Berges H."/>
            <person name="Blanchet N."/>
            <person name="Boniface M.C."/>
            <person name="Brunel D."/>
            <person name="Catrice O."/>
            <person name="Chaidir N."/>
            <person name="Claudel C."/>
            <person name="Donnadieu C."/>
            <person name="Faraut T."/>
            <person name="Fievet G."/>
            <person name="Helmstetter N."/>
            <person name="King M."/>
            <person name="Knapp S.J."/>
            <person name="Lai Z."/>
            <person name="Le Paslier M.C."/>
            <person name="Lippi Y."/>
            <person name="Lorenzon L."/>
            <person name="Mandel J.R."/>
            <person name="Marage G."/>
            <person name="Marchand G."/>
            <person name="Marquand E."/>
            <person name="Bret-Mestries E."/>
            <person name="Morien E."/>
            <person name="Nambeesan S."/>
            <person name="Nguyen T."/>
            <person name="Pegot-Espagnet P."/>
            <person name="Pouilly N."/>
            <person name="Raftis F."/>
            <person name="Sallet E."/>
            <person name="Schiex T."/>
            <person name="Thomas J."/>
            <person name="Vandecasteele C."/>
            <person name="Vares D."/>
            <person name="Vear F."/>
            <person name="Vautrin S."/>
            <person name="Crespi M."/>
            <person name="Mangin B."/>
            <person name="Burke J.M."/>
            <person name="Salse J."/>
            <person name="Munos S."/>
            <person name="Vincourt P."/>
            <person name="Rieseberg L.H."/>
            <person name="Langlade N.B."/>
        </authorList>
    </citation>
    <scope>NUCLEOTIDE SEQUENCE</scope>
    <source>
        <tissue evidence="5">Leaves</tissue>
    </source>
</reference>